<protein>
    <submittedName>
        <fullName evidence="1">Uncharacterized protein</fullName>
    </submittedName>
</protein>
<sequence>MGRHWLAVDHCFEIAWITWTREDSRYWFAQIPPECVCSWEWDRSRSNFLGLEGDFKPA</sequence>
<dbReference type="AlphaFoldDB" id="A0A806FIE4"/>
<dbReference type="EMBL" id="CP002915">
    <property type="protein sequence ID" value="AEK31045.1"/>
    <property type="molecule type" value="Genomic_DNA"/>
</dbReference>
<reference evidence="1 2" key="1">
    <citation type="journal article" date="2011" name="J. Bacteriol.">
        <title>Genome Sequence of the Probiotic Strain Bifidobacterium animalis subsp. lactis CNCM I-2494.</title>
        <authorList>
            <person name="Chervaux C."/>
            <person name="Grimaldi C."/>
            <person name="Bolotin A."/>
            <person name="Quinquis B."/>
            <person name="Legrain-Raspaud S."/>
            <person name="van Hylckama Vlieg J.E."/>
            <person name="Denariaz G."/>
            <person name="Smokvina T."/>
        </authorList>
    </citation>
    <scope>NUCLEOTIDE SEQUENCE [LARGE SCALE GENOMIC DNA]</scope>
    <source>
        <strain evidence="1 2">CNCM I-2494</strain>
    </source>
</reference>
<accession>A0A806FIE4</accession>
<gene>
    <name evidence="1" type="ORF">BALAC2494_01934</name>
</gene>
<organism evidence="1 2">
    <name type="scientific">Bifidobacterium animalis subsp. lactis CNCM I-2494</name>
    <dbReference type="NCBI Taxonomy" id="1042403"/>
    <lineage>
        <taxon>Bacteria</taxon>
        <taxon>Bacillati</taxon>
        <taxon>Actinomycetota</taxon>
        <taxon>Actinomycetes</taxon>
        <taxon>Bifidobacteriales</taxon>
        <taxon>Bifidobacteriaceae</taxon>
        <taxon>Bifidobacterium</taxon>
    </lineage>
</organism>
<name>A0A806FIE4_BIFAN</name>
<evidence type="ECO:0000313" key="1">
    <source>
        <dbReference type="EMBL" id="AEK31045.1"/>
    </source>
</evidence>
<evidence type="ECO:0000313" key="2">
    <source>
        <dbReference type="Proteomes" id="UP000008394"/>
    </source>
</evidence>
<dbReference type="KEGG" id="bnm:BALAC2494_01934"/>
<dbReference type="Proteomes" id="UP000008394">
    <property type="component" value="Chromosome"/>
</dbReference>
<proteinExistence type="predicted"/>